<sequence length="742" mass="82038">MLYLLTFMCFSAGYFKLADFSSLRTNGLSNIHASPVDDSNVLLFDDSLGLERPFDGIGGLSGGGATSKLLVNYPPTQRNEILDYLFKPNFGASLQILKVEIGGDIQSTDGTEASHMHNSWDENYERGYEWWLMLEAKKRNPNIKLYGLPWGFPAWIGQGTQNPYTNITLTADYIVRWISGAKNRYNLIIDYIGIWNERNYNIDYIKTLRKTLDARGFQNVLIVAADGGWDIAGDIDKDAELSGVISAIGCHYPGTWSSPDAYNTGKTLWASEDYSTYNDEIGGGCWARILNQNYVNGYMTARKVSGISDDGLNWDIMVWVRDRRGKGTGEWVIMRTTISWDLIGSYYDGLPYYRDGLMTAVQPWSGNYMVNTPIWITAHTTQFTSVGWRYLKHGSGVGLLPKGGSYVGLLSPDGNQMTIVIETMTHDHSVCIRPGLPWYDVHPQIVTLTLKGSFSRFTEMNVWYSKLGFNGAPDVMFQSLGPIKFIDGKATINLGLDEVYTFTTVAGGLKGSYPDPPPLSPFPLPYIDDFEGYALYQEPNNLAQQTGAYEVISDGQNQFVRQMVLNNPVAWCDADLHNKSINVIGDDSWTDLFVQVSFRIPNVNGSSGVFVAARVDQGGCGANSAKGIYFFALQDGTYQLSNDFLRTKILQQGSLSQDPGWHTLSLFIQGPSALGALDGSAVFNVTIPTSPAKGFAAIGTDSYGLADFDDLYLASVSDGMAAMQKIFSQAKSQPLLFVQEQK</sequence>
<dbReference type="PANTHER" id="PTHR15172">
    <property type="entry name" value="GALACTOCEREBROSIDASE"/>
    <property type="match status" value="1"/>
</dbReference>
<evidence type="ECO:0000256" key="11">
    <source>
        <dbReference type="ARBA" id="ARBA00033098"/>
    </source>
</evidence>
<evidence type="ECO:0000256" key="10">
    <source>
        <dbReference type="ARBA" id="ARBA00023295"/>
    </source>
</evidence>
<dbReference type="InterPro" id="IPR001286">
    <property type="entry name" value="Glyco_hydro_59"/>
</dbReference>
<dbReference type="Pfam" id="PF17387">
    <property type="entry name" value="Glyco_hydro_59M"/>
    <property type="match status" value="1"/>
</dbReference>
<name>A0AAV2H4V3_LYMST</name>
<dbReference type="Proteomes" id="UP001497497">
    <property type="component" value="Unassembled WGS sequence"/>
</dbReference>
<evidence type="ECO:0000256" key="1">
    <source>
        <dbReference type="ARBA" id="ARBA00005637"/>
    </source>
</evidence>
<keyword evidence="6" id="KW-0442">Lipid degradation</keyword>
<evidence type="ECO:0000256" key="2">
    <source>
        <dbReference type="ARBA" id="ARBA00012657"/>
    </source>
</evidence>
<feature type="domain" description="Glycosyl hydrolase family 59 catalytic" evidence="13">
    <location>
        <begin position="334"/>
        <end position="382"/>
    </location>
</feature>
<evidence type="ECO:0000313" key="16">
    <source>
        <dbReference type="EMBL" id="CAL1528448.1"/>
    </source>
</evidence>
<keyword evidence="3" id="KW-0732">Signal</keyword>
<comment type="caution">
    <text evidence="16">The sequence shown here is derived from an EMBL/GenBank/DDBJ whole genome shotgun (WGS) entry which is preliminary data.</text>
</comment>
<keyword evidence="10" id="KW-0326">Glycosidase</keyword>
<dbReference type="EMBL" id="CAXITT010000033">
    <property type="protein sequence ID" value="CAL1528448.1"/>
    <property type="molecule type" value="Genomic_DNA"/>
</dbReference>
<dbReference type="EC" id="3.2.1.46" evidence="2"/>
<evidence type="ECO:0000256" key="12">
    <source>
        <dbReference type="PIRSR" id="PIRSR601286-50"/>
    </source>
</evidence>
<dbReference type="AlphaFoldDB" id="A0AAV2H4V3"/>
<evidence type="ECO:0000313" key="17">
    <source>
        <dbReference type="Proteomes" id="UP001497497"/>
    </source>
</evidence>
<evidence type="ECO:0000256" key="3">
    <source>
        <dbReference type="ARBA" id="ARBA00022729"/>
    </source>
</evidence>
<comment type="similarity">
    <text evidence="1">Belongs to the glycosyl hydrolase 59 family.</text>
</comment>
<keyword evidence="4" id="KW-0378">Hydrolase</keyword>
<dbReference type="FunFam" id="3.20.20.70:FF:000091">
    <property type="entry name" value="galactocerebrosidase precursor"/>
    <property type="match status" value="1"/>
</dbReference>
<dbReference type="GO" id="GO:0004336">
    <property type="term" value="F:galactosylceramidase activity"/>
    <property type="evidence" value="ECO:0007669"/>
    <property type="project" value="UniProtKB-EC"/>
</dbReference>
<evidence type="ECO:0000259" key="15">
    <source>
        <dbReference type="Pfam" id="PF21708"/>
    </source>
</evidence>
<accession>A0AAV2H4V3</accession>
<dbReference type="Gene3D" id="2.60.120.560">
    <property type="entry name" value="Exo-inulinase, domain 1"/>
    <property type="match status" value="1"/>
</dbReference>
<evidence type="ECO:0000259" key="13">
    <source>
        <dbReference type="Pfam" id="PF02057"/>
    </source>
</evidence>
<dbReference type="InterPro" id="IPR013785">
    <property type="entry name" value="Aldolase_TIM"/>
</dbReference>
<keyword evidence="9" id="KW-0325">Glycoprotein</keyword>
<evidence type="ECO:0000259" key="14">
    <source>
        <dbReference type="Pfam" id="PF17387"/>
    </source>
</evidence>
<evidence type="ECO:0000256" key="6">
    <source>
        <dbReference type="ARBA" id="ARBA00022963"/>
    </source>
</evidence>
<dbReference type="InterPro" id="IPR049161">
    <property type="entry name" value="GH59_cat"/>
</dbReference>
<keyword evidence="7" id="KW-0443">Lipid metabolism</keyword>
<dbReference type="Pfam" id="PF02057">
    <property type="entry name" value="Glyco_hydro_59"/>
    <property type="match status" value="2"/>
</dbReference>
<dbReference type="GO" id="GO:0006683">
    <property type="term" value="P:galactosylceramide catabolic process"/>
    <property type="evidence" value="ECO:0007669"/>
    <property type="project" value="InterPro"/>
</dbReference>
<feature type="domain" description="Glycosyl hydrolase family 59 catalytic" evidence="13">
    <location>
        <begin position="54"/>
        <end position="301"/>
    </location>
</feature>
<feature type="domain" description="Glycosyl hydrolase family 59 central" evidence="14">
    <location>
        <begin position="391"/>
        <end position="508"/>
    </location>
</feature>
<keyword evidence="8" id="KW-1015">Disulfide bond</keyword>
<evidence type="ECO:0000256" key="7">
    <source>
        <dbReference type="ARBA" id="ARBA00023098"/>
    </source>
</evidence>
<evidence type="ECO:0000256" key="5">
    <source>
        <dbReference type="ARBA" id="ARBA00022919"/>
    </source>
</evidence>
<dbReference type="GO" id="GO:0016020">
    <property type="term" value="C:membrane"/>
    <property type="evidence" value="ECO:0007669"/>
    <property type="project" value="GOC"/>
</dbReference>
<dbReference type="InterPro" id="IPR049162">
    <property type="entry name" value="GH59_C"/>
</dbReference>
<reference evidence="16 17" key="1">
    <citation type="submission" date="2024-04" db="EMBL/GenBank/DDBJ databases">
        <authorList>
            <consortium name="Genoscope - CEA"/>
            <person name="William W."/>
        </authorList>
    </citation>
    <scope>NUCLEOTIDE SEQUENCE [LARGE SCALE GENOMIC DNA]</scope>
</reference>
<evidence type="ECO:0000256" key="9">
    <source>
        <dbReference type="ARBA" id="ARBA00023180"/>
    </source>
</evidence>
<dbReference type="Pfam" id="PF21708">
    <property type="entry name" value="Glyco_hydro_59_C"/>
    <property type="match status" value="1"/>
</dbReference>
<dbReference type="PRINTS" id="PR00850">
    <property type="entry name" value="GLHYDRLASE59"/>
</dbReference>
<keyword evidence="5" id="KW-0746">Sphingolipid metabolism</keyword>
<organism evidence="16 17">
    <name type="scientific">Lymnaea stagnalis</name>
    <name type="common">Great pond snail</name>
    <name type="synonym">Helix stagnalis</name>
    <dbReference type="NCBI Taxonomy" id="6523"/>
    <lineage>
        <taxon>Eukaryota</taxon>
        <taxon>Metazoa</taxon>
        <taxon>Spiralia</taxon>
        <taxon>Lophotrochozoa</taxon>
        <taxon>Mollusca</taxon>
        <taxon>Gastropoda</taxon>
        <taxon>Heterobranchia</taxon>
        <taxon>Euthyneura</taxon>
        <taxon>Panpulmonata</taxon>
        <taxon>Hygrophila</taxon>
        <taxon>Lymnaeoidea</taxon>
        <taxon>Lymnaeidae</taxon>
        <taxon>Lymnaea</taxon>
    </lineage>
</organism>
<dbReference type="SUPFAM" id="SSF51445">
    <property type="entry name" value="(Trans)glycosidases"/>
    <property type="match status" value="1"/>
</dbReference>
<dbReference type="PANTHER" id="PTHR15172:SF1">
    <property type="entry name" value="GALACTOCEREBROSIDASE"/>
    <property type="match status" value="1"/>
</dbReference>
<proteinExistence type="inferred from homology"/>
<dbReference type="InterPro" id="IPR017853">
    <property type="entry name" value="GH"/>
</dbReference>
<protein>
    <recommendedName>
        <fullName evidence="2">galactosylceramidase</fullName>
        <ecNumber evidence="2">3.2.1.46</ecNumber>
    </recommendedName>
    <alternativeName>
        <fullName evidence="11">Galactosylceramidase</fullName>
    </alternativeName>
</protein>
<dbReference type="GO" id="GO:0005764">
    <property type="term" value="C:lysosome"/>
    <property type="evidence" value="ECO:0007669"/>
    <property type="project" value="TreeGrafter"/>
</dbReference>
<dbReference type="Gene3D" id="3.20.20.80">
    <property type="entry name" value="Glycosidases"/>
    <property type="match status" value="1"/>
</dbReference>
<feature type="domain" description="Glycosyl hydrolase family 59 C-terminal lectin" evidence="15">
    <location>
        <begin position="544"/>
        <end position="712"/>
    </location>
</feature>
<feature type="active site" description="Proton donor/acceptor" evidence="12">
    <location>
        <position position="197"/>
    </location>
</feature>
<evidence type="ECO:0000256" key="8">
    <source>
        <dbReference type="ARBA" id="ARBA00023157"/>
    </source>
</evidence>
<dbReference type="Gene3D" id="3.20.20.70">
    <property type="entry name" value="Aldolase class I"/>
    <property type="match status" value="1"/>
</dbReference>
<gene>
    <name evidence="16" type="ORF">GSLYS_00002618001</name>
</gene>
<dbReference type="InterPro" id="IPR035394">
    <property type="entry name" value="Glyco_hydro_59_dom"/>
</dbReference>
<keyword evidence="17" id="KW-1185">Reference proteome</keyword>
<evidence type="ECO:0000256" key="4">
    <source>
        <dbReference type="ARBA" id="ARBA00022801"/>
    </source>
</evidence>
<feature type="active site" description="Nucleophile" evidence="12">
    <location>
        <position position="272"/>
    </location>
</feature>